<proteinExistence type="predicted"/>
<dbReference type="FunFam" id="1.25.40.10:FF:000366">
    <property type="entry name" value="Pentatricopeptide (PPR) repeat-containing protein"/>
    <property type="match status" value="1"/>
</dbReference>
<comment type="caution">
    <text evidence="3">The sequence shown here is derived from an EMBL/GenBank/DDBJ whole genome shotgun (WGS) entry which is preliminary data.</text>
</comment>
<dbReference type="InterPro" id="IPR011990">
    <property type="entry name" value="TPR-like_helical_dom_sf"/>
</dbReference>
<dbReference type="SUPFAM" id="SSF48452">
    <property type="entry name" value="TPR-like"/>
    <property type="match status" value="2"/>
</dbReference>
<dbReference type="Gramene" id="PSS31165">
    <property type="protein sequence ID" value="PSS31165"/>
    <property type="gene ID" value="CEY00_Acc04461"/>
</dbReference>
<organism evidence="3 4">
    <name type="scientific">Actinidia chinensis var. chinensis</name>
    <name type="common">Chinese soft-hair kiwi</name>
    <dbReference type="NCBI Taxonomy" id="1590841"/>
    <lineage>
        <taxon>Eukaryota</taxon>
        <taxon>Viridiplantae</taxon>
        <taxon>Streptophyta</taxon>
        <taxon>Embryophyta</taxon>
        <taxon>Tracheophyta</taxon>
        <taxon>Spermatophyta</taxon>
        <taxon>Magnoliopsida</taxon>
        <taxon>eudicotyledons</taxon>
        <taxon>Gunneridae</taxon>
        <taxon>Pentapetalae</taxon>
        <taxon>asterids</taxon>
        <taxon>Ericales</taxon>
        <taxon>Actinidiaceae</taxon>
        <taxon>Actinidia</taxon>
    </lineage>
</organism>
<feature type="repeat" description="PPR" evidence="2">
    <location>
        <begin position="478"/>
        <end position="508"/>
    </location>
</feature>
<feature type="repeat" description="PPR" evidence="2">
    <location>
        <begin position="377"/>
        <end position="411"/>
    </location>
</feature>
<dbReference type="InterPro" id="IPR002885">
    <property type="entry name" value="PPR_rpt"/>
</dbReference>
<dbReference type="NCBIfam" id="TIGR00756">
    <property type="entry name" value="PPR"/>
    <property type="match status" value="6"/>
</dbReference>
<keyword evidence="1" id="KW-0677">Repeat</keyword>
<evidence type="ECO:0000313" key="4">
    <source>
        <dbReference type="Proteomes" id="UP000241394"/>
    </source>
</evidence>
<dbReference type="FunFam" id="1.25.40.10:FF:000196">
    <property type="entry name" value="Pentatricopeptide repeat-containing protein At4g14850"/>
    <property type="match status" value="1"/>
</dbReference>
<sequence length="835" mass="93413">MTFNLSWRFLHRLPSHLTGLLVRFISNQENLMRSNNPSMHCSYTDLFRKYYESMTSAAAFRSISIAQKLHAQLIRTGLVSSTFLQNHLINVYSKCDFIDDAYRVFTSIGSPNVFSWNVMISGLAGSGRMSEAEQVFDQMLERDSVSWNSMMSGYFNNGRYRHGLKVFALMIWEGDSLPGPLSFSCVMKACGRLGYQKLAFQLHGLVEKFDFGRDVSIQSSIIDMYIKCGALDLAEQVFLRVSNPSLFCWNSMIYGYWKLYGIESALDLFNQMPERDAVSWNTLISILSQQGYGNHTRILFVDMWNQGFGPNPMTYASILSACTNMSDLGWGAHLHARIIRMEQNLDVYVASGLINMYAKCGCLESARRIFNNLTEHNVVAWTSLIAGVAQFGHGEEALELFKRMREVPVALDEFTIATVFGVCSSLKDVSLGAQHHAYAIKTGMDCSVAVVNALIIMYTKCGDVQKANHAFDLMPIRDTITWTVMVTSLSQNGDVGKALEYFNKMPERNVVTWNSMLSIYTKNGVWEESLKLYILMLREGVKPDWVSFATLTSACADSAVLKLGSQIVAQAEKLGFGFNVSVANSVITMYSRCGSIEEAQKVFDSIVLKDLISWNAMMNGYVQSGQGRKVLEIFENMLKMGFTPDNISYVSVLSGCSHSGLVSEGQHYFDMMTKEHDISPTYEHFACMVDLLGRAGLLEQAKNMIDEMPLEPNAVVWGALLCACRIHGNAKLAEISVKKLIALDAGNSGCYVLLANTYSDCGHLDFVLNVRKFLREKGIQKNPGCSWIEVDNRVHVFTVDGTSHPQIKGIYSMLSEITKKIEDTGRYINETDSVG</sequence>
<dbReference type="GO" id="GO:0003723">
    <property type="term" value="F:RNA binding"/>
    <property type="evidence" value="ECO:0007669"/>
    <property type="project" value="InterPro"/>
</dbReference>
<dbReference type="InParanoid" id="A0A2R6RMG7"/>
<dbReference type="EMBL" id="NKQK01000004">
    <property type="protein sequence ID" value="PSS31165.1"/>
    <property type="molecule type" value="Genomic_DNA"/>
</dbReference>
<dbReference type="InterPro" id="IPR046848">
    <property type="entry name" value="E_motif"/>
</dbReference>
<dbReference type="Pfam" id="PF01535">
    <property type="entry name" value="PPR"/>
    <property type="match status" value="8"/>
</dbReference>
<dbReference type="InterPro" id="IPR046960">
    <property type="entry name" value="PPR_At4g14850-like_plant"/>
</dbReference>
<protein>
    <submittedName>
        <fullName evidence="3">Pentatricopeptide repeat-containing protein</fullName>
    </submittedName>
</protein>
<dbReference type="PANTHER" id="PTHR47926:SF370">
    <property type="entry name" value="DYW DOMAIN-CONTAINING PROTEIN"/>
    <property type="match status" value="1"/>
</dbReference>
<dbReference type="FunFam" id="1.25.40.10:FF:000031">
    <property type="entry name" value="Pentatricopeptide repeat-containing protein mitochondrial"/>
    <property type="match status" value="1"/>
</dbReference>
<name>A0A2R6RMG7_ACTCC</name>
<dbReference type="Pfam" id="PF20431">
    <property type="entry name" value="E_motif"/>
    <property type="match status" value="1"/>
</dbReference>
<dbReference type="PROSITE" id="PS51375">
    <property type="entry name" value="PPR"/>
    <property type="match status" value="6"/>
</dbReference>
<dbReference type="FunFam" id="1.25.40.10:FF:001063">
    <property type="entry name" value="Pentatricopeptide repeat-containing protein isoform A"/>
    <property type="match status" value="1"/>
</dbReference>
<evidence type="ECO:0000313" key="3">
    <source>
        <dbReference type="EMBL" id="PSS31165.1"/>
    </source>
</evidence>
<dbReference type="Proteomes" id="UP000241394">
    <property type="component" value="Chromosome LG4"/>
</dbReference>
<accession>A0A2R6RMG7</accession>
<dbReference type="FunFam" id="1.25.40.10:FF:000780">
    <property type="entry name" value="Pentatricopeptide repeat-containing protein isoform A"/>
    <property type="match status" value="1"/>
</dbReference>
<reference evidence="4" key="2">
    <citation type="journal article" date="2018" name="BMC Genomics">
        <title>A manually annotated Actinidia chinensis var. chinensis (kiwifruit) genome highlights the challenges associated with draft genomes and gene prediction in plants.</title>
        <authorList>
            <person name="Pilkington S.M."/>
            <person name="Crowhurst R."/>
            <person name="Hilario E."/>
            <person name="Nardozza S."/>
            <person name="Fraser L."/>
            <person name="Peng Y."/>
            <person name="Gunaseelan K."/>
            <person name="Simpson R."/>
            <person name="Tahir J."/>
            <person name="Deroles S.C."/>
            <person name="Templeton K."/>
            <person name="Luo Z."/>
            <person name="Davy M."/>
            <person name="Cheng C."/>
            <person name="McNeilage M."/>
            <person name="Scaglione D."/>
            <person name="Liu Y."/>
            <person name="Zhang Q."/>
            <person name="Datson P."/>
            <person name="De Silva N."/>
            <person name="Gardiner S.E."/>
            <person name="Bassett H."/>
            <person name="Chagne D."/>
            <person name="McCallum J."/>
            <person name="Dzierzon H."/>
            <person name="Deng C."/>
            <person name="Wang Y.Y."/>
            <person name="Barron L."/>
            <person name="Manako K."/>
            <person name="Bowen J."/>
            <person name="Foster T.M."/>
            <person name="Erridge Z.A."/>
            <person name="Tiffin H."/>
            <person name="Waite C.N."/>
            <person name="Davies K.M."/>
            <person name="Grierson E.P."/>
            <person name="Laing W.A."/>
            <person name="Kirk R."/>
            <person name="Chen X."/>
            <person name="Wood M."/>
            <person name="Montefiori M."/>
            <person name="Brummell D.A."/>
            <person name="Schwinn K.E."/>
            <person name="Catanach A."/>
            <person name="Fullerton C."/>
            <person name="Li D."/>
            <person name="Meiyalaghan S."/>
            <person name="Nieuwenhuizen N."/>
            <person name="Read N."/>
            <person name="Prakash R."/>
            <person name="Hunter D."/>
            <person name="Zhang H."/>
            <person name="McKenzie M."/>
            <person name="Knabel M."/>
            <person name="Harris A."/>
            <person name="Allan A.C."/>
            <person name="Gleave A."/>
            <person name="Chen A."/>
            <person name="Janssen B.J."/>
            <person name="Plunkett B."/>
            <person name="Ampomah-Dwamena C."/>
            <person name="Voogd C."/>
            <person name="Leif D."/>
            <person name="Lafferty D."/>
            <person name="Souleyre E.J.F."/>
            <person name="Varkonyi-Gasic E."/>
            <person name="Gambi F."/>
            <person name="Hanley J."/>
            <person name="Yao J.L."/>
            <person name="Cheung J."/>
            <person name="David K.M."/>
            <person name="Warren B."/>
            <person name="Marsh K."/>
            <person name="Snowden K.C."/>
            <person name="Lin-Wang K."/>
            <person name="Brian L."/>
            <person name="Martinez-Sanchez M."/>
            <person name="Wang M."/>
            <person name="Ileperuma N."/>
            <person name="Macnee N."/>
            <person name="Campin R."/>
            <person name="McAtee P."/>
            <person name="Drummond R.S.M."/>
            <person name="Espley R.V."/>
            <person name="Ireland H.S."/>
            <person name="Wu R."/>
            <person name="Atkinson R.G."/>
            <person name="Karunairetnam S."/>
            <person name="Bulley S."/>
            <person name="Chunkath S."/>
            <person name="Hanley Z."/>
            <person name="Storey R."/>
            <person name="Thrimawithana A.H."/>
            <person name="Thomson S."/>
            <person name="David C."/>
            <person name="Testolin R."/>
            <person name="Huang H."/>
            <person name="Hellens R.P."/>
            <person name="Schaffer R.J."/>
        </authorList>
    </citation>
    <scope>NUCLEOTIDE SEQUENCE [LARGE SCALE GENOMIC DNA]</scope>
    <source>
        <strain evidence="4">cv. Red5</strain>
    </source>
</reference>
<evidence type="ECO:0000256" key="1">
    <source>
        <dbReference type="ARBA" id="ARBA00022737"/>
    </source>
</evidence>
<feature type="repeat" description="PPR" evidence="2">
    <location>
        <begin position="276"/>
        <end position="310"/>
    </location>
</feature>
<reference evidence="3 4" key="1">
    <citation type="submission" date="2017-07" db="EMBL/GenBank/DDBJ databases">
        <title>An improved, manually edited Actinidia chinensis var. chinensis (kiwifruit) genome highlights the challenges associated with draft genomes and gene prediction in plants.</title>
        <authorList>
            <person name="Pilkington S."/>
            <person name="Crowhurst R."/>
            <person name="Hilario E."/>
            <person name="Nardozza S."/>
            <person name="Fraser L."/>
            <person name="Peng Y."/>
            <person name="Gunaseelan K."/>
            <person name="Simpson R."/>
            <person name="Tahir J."/>
            <person name="Deroles S."/>
            <person name="Templeton K."/>
            <person name="Luo Z."/>
            <person name="Davy M."/>
            <person name="Cheng C."/>
            <person name="Mcneilage M."/>
            <person name="Scaglione D."/>
            <person name="Liu Y."/>
            <person name="Zhang Q."/>
            <person name="Datson P."/>
            <person name="De Silva N."/>
            <person name="Gardiner S."/>
            <person name="Bassett H."/>
            <person name="Chagne D."/>
            <person name="Mccallum J."/>
            <person name="Dzierzon H."/>
            <person name="Deng C."/>
            <person name="Wang Y.-Y."/>
            <person name="Barron N."/>
            <person name="Manako K."/>
            <person name="Bowen J."/>
            <person name="Foster T."/>
            <person name="Erridge Z."/>
            <person name="Tiffin H."/>
            <person name="Waite C."/>
            <person name="Davies K."/>
            <person name="Grierson E."/>
            <person name="Laing W."/>
            <person name="Kirk R."/>
            <person name="Chen X."/>
            <person name="Wood M."/>
            <person name="Montefiori M."/>
            <person name="Brummell D."/>
            <person name="Schwinn K."/>
            <person name="Catanach A."/>
            <person name="Fullerton C."/>
            <person name="Li D."/>
            <person name="Meiyalaghan S."/>
            <person name="Nieuwenhuizen N."/>
            <person name="Read N."/>
            <person name="Prakash R."/>
            <person name="Hunter D."/>
            <person name="Zhang H."/>
            <person name="Mckenzie M."/>
            <person name="Knabel M."/>
            <person name="Harris A."/>
            <person name="Allan A."/>
            <person name="Chen A."/>
            <person name="Janssen B."/>
            <person name="Plunkett B."/>
            <person name="Dwamena C."/>
            <person name="Voogd C."/>
            <person name="Leif D."/>
            <person name="Lafferty D."/>
            <person name="Souleyre E."/>
            <person name="Varkonyi-Gasic E."/>
            <person name="Gambi F."/>
            <person name="Hanley J."/>
            <person name="Yao J.-L."/>
            <person name="Cheung J."/>
            <person name="David K."/>
            <person name="Warren B."/>
            <person name="Marsh K."/>
            <person name="Snowden K."/>
            <person name="Lin-Wang K."/>
            <person name="Brian L."/>
            <person name="Martinez-Sanchez M."/>
            <person name="Wang M."/>
            <person name="Ileperuma N."/>
            <person name="Macnee N."/>
            <person name="Campin R."/>
            <person name="Mcatee P."/>
            <person name="Drummond R."/>
            <person name="Espley R."/>
            <person name="Ireland H."/>
            <person name="Wu R."/>
            <person name="Atkinson R."/>
            <person name="Karunairetnam S."/>
            <person name="Bulley S."/>
            <person name="Chunkath S."/>
            <person name="Hanley Z."/>
            <person name="Storey R."/>
            <person name="Thrimawithana A."/>
            <person name="Thomson S."/>
            <person name="David C."/>
            <person name="Testolin R."/>
        </authorList>
    </citation>
    <scope>NUCLEOTIDE SEQUENCE [LARGE SCALE GENOMIC DNA]</scope>
    <source>
        <strain evidence="4">cv. Red5</strain>
        <tissue evidence="3">Young leaf</tissue>
    </source>
</reference>
<evidence type="ECO:0000256" key="2">
    <source>
        <dbReference type="PROSITE-ProRule" id="PRU00708"/>
    </source>
</evidence>
<dbReference type="FunFam" id="1.25.40.10:FF:000442">
    <property type="entry name" value="Pentatricopeptide repeat-containing protein At3g49710"/>
    <property type="match status" value="1"/>
</dbReference>
<dbReference type="OMA" id="ETFVSMH"/>
<dbReference type="STRING" id="1590841.A0A2R6RMG7"/>
<dbReference type="AlphaFoldDB" id="A0A2R6RMG7"/>
<dbReference type="GO" id="GO:0009451">
    <property type="term" value="P:RNA modification"/>
    <property type="evidence" value="ECO:0007669"/>
    <property type="project" value="InterPro"/>
</dbReference>
<feature type="repeat" description="PPR" evidence="2">
    <location>
        <begin position="509"/>
        <end position="543"/>
    </location>
</feature>
<feature type="repeat" description="PPR" evidence="2">
    <location>
        <begin position="610"/>
        <end position="644"/>
    </location>
</feature>
<dbReference type="Gene3D" id="1.25.40.10">
    <property type="entry name" value="Tetratricopeptide repeat domain"/>
    <property type="match status" value="6"/>
</dbReference>
<keyword evidence="4" id="KW-1185">Reference proteome</keyword>
<gene>
    <name evidence="3" type="ORF">CEY00_Acc04461</name>
</gene>
<dbReference type="PANTHER" id="PTHR47926">
    <property type="entry name" value="PENTATRICOPEPTIDE REPEAT-CONTAINING PROTEIN"/>
    <property type="match status" value="1"/>
</dbReference>
<dbReference type="OrthoDB" id="185373at2759"/>
<feature type="repeat" description="PPR" evidence="2">
    <location>
        <begin position="112"/>
        <end position="146"/>
    </location>
</feature>
<dbReference type="Pfam" id="PF13041">
    <property type="entry name" value="PPR_2"/>
    <property type="match status" value="3"/>
</dbReference>